<comment type="similarity">
    <text evidence="8">Belongs to the tRNA nucleotidyltransferase/poly(A) polymerase family.</text>
</comment>
<dbReference type="EMBL" id="CP036259">
    <property type="protein sequence ID" value="QDR82864.1"/>
    <property type="molecule type" value="Genomic_DNA"/>
</dbReference>
<protein>
    <submittedName>
        <fullName evidence="12">CCA-adding enzyme</fullName>
        <ecNumber evidence="12">2.7.7.72</ecNumber>
    </submittedName>
</protein>
<dbReference type="PANTHER" id="PTHR46173">
    <property type="entry name" value="CCA TRNA NUCLEOTIDYLTRANSFERASE 1, MITOCHONDRIAL"/>
    <property type="match status" value="1"/>
</dbReference>
<evidence type="ECO:0000259" key="11">
    <source>
        <dbReference type="Pfam" id="PF12627"/>
    </source>
</evidence>
<evidence type="ECO:0000313" key="13">
    <source>
        <dbReference type="Proteomes" id="UP000320776"/>
    </source>
</evidence>
<dbReference type="AlphaFoldDB" id="A0A517DZS7"/>
<keyword evidence="5" id="KW-0479">Metal-binding</keyword>
<dbReference type="GO" id="GO:0046872">
    <property type="term" value="F:metal ion binding"/>
    <property type="evidence" value="ECO:0007669"/>
    <property type="project" value="UniProtKB-KW"/>
</dbReference>
<dbReference type="KEGG" id="sted:SPTER_43050"/>
<reference evidence="12 13" key="1">
    <citation type="submission" date="2019-02" db="EMBL/GenBank/DDBJ databases">
        <title>Closed genome of Sporomusa termitida DSM 4440.</title>
        <authorList>
            <person name="Poehlein A."/>
            <person name="Daniel R."/>
        </authorList>
    </citation>
    <scope>NUCLEOTIDE SEQUENCE [LARGE SCALE GENOMIC DNA]</scope>
    <source>
        <strain evidence="12 13">DSM 4440</strain>
    </source>
</reference>
<feature type="domain" description="Poly A polymerase head" evidence="9">
    <location>
        <begin position="11"/>
        <end position="135"/>
    </location>
</feature>
<keyword evidence="3" id="KW-0819">tRNA processing</keyword>
<dbReference type="GO" id="GO:0000049">
    <property type="term" value="F:tRNA binding"/>
    <property type="evidence" value="ECO:0007669"/>
    <property type="project" value="TreeGrafter"/>
</dbReference>
<keyword evidence="8" id="KW-0694">RNA-binding</keyword>
<evidence type="ECO:0000256" key="8">
    <source>
        <dbReference type="RuleBase" id="RU003953"/>
    </source>
</evidence>
<dbReference type="InterPro" id="IPR032828">
    <property type="entry name" value="PolyA_RNA-bd"/>
</dbReference>
<dbReference type="InterPro" id="IPR006674">
    <property type="entry name" value="HD_domain"/>
</dbReference>
<keyword evidence="2 8" id="KW-0808">Transferase</keyword>
<dbReference type="Pfam" id="PF01743">
    <property type="entry name" value="PolyA_pol"/>
    <property type="match status" value="1"/>
</dbReference>
<evidence type="ECO:0000259" key="9">
    <source>
        <dbReference type="Pfam" id="PF01743"/>
    </source>
</evidence>
<dbReference type="Pfam" id="PF01966">
    <property type="entry name" value="HD"/>
    <property type="match status" value="1"/>
</dbReference>
<sequence>MQALAAAGHAVYIVGGAVRDILRGVEPADIDLATNAVPAEIVAVAMSQGWQTVTVGAAFGVVVVVIGERNYEVATFRCERYGTDSHRPESVAFGVGLAEDLARRDFTINAMAMSADGRVVDLFGGRQDLAGRLIRTVGNPHDRFAEDGLRMFRAARFAARLGFAIETATMAAISTNLGRVNGLSVERVRCEIEKTLLAEFPAQGFEVLQTTGLLGTTCQAKEQGKIYSVPVLPELEHLRGLPQNRQYHLYDAWRHTLETVALTPPELHLRWSALLHDIAKGWPGVRTLNRAGQPSDPGHDQAGALAALTILSRLRVERRIMDRVVWLVRQHLVLPVAERKAVLKWLKRLAGDFKSNSQFTVALAQLFSLHQADRLAGHTQPDINGLENIRKLAGRLVQEVPFFPVQLRLSGQEIAAAIGGGPGVGCFQRNLLERIQAGQLSNTRNELVAALDARARRIRNP</sequence>
<proteinExistence type="inferred from homology"/>
<evidence type="ECO:0000256" key="7">
    <source>
        <dbReference type="ARBA" id="ARBA00022842"/>
    </source>
</evidence>
<evidence type="ECO:0000256" key="1">
    <source>
        <dbReference type="ARBA" id="ARBA00001946"/>
    </source>
</evidence>
<evidence type="ECO:0000256" key="5">
    <source>
        <dbReference type="ARBA" id="ARBA00022723"/>
    </source>
</evidence>
<dbReference type="Gene3D" id="1.10.3090.10">
    <property type="entry name" value="cca-adding enzyme, domain 2"/>
    <property type="match status" value="1"/>
</dbReference>
<keyword evidence="4 12" id="KW-0548">Nucleotidyltransferase</keyword>
<evidence type="ECO:0000259" key="10">
    <source>
        <dbReference type="Pfam" id="PF01966"/>
    </source>
</evidence>
<evidence type="ECO:0000256" key="6">
    <source>
        <dbReference type="ARBA" id="ARBA00022741"/>
    </source>
</evidence>
<accession>A0A517DZS7</accession>
<keyword evidence="6" id="KW-0547">Nucleotide-binding</keyword>
<feature type="domain" description="tRNA nucleotidyltransferase/poly(A) polymerase RNA and SrmB- binding" evidence="11">
    <location>
        <begin position="162"/>
        <end position="214"/>
    </location>
</feature>
<evidence type="ECO:0000256" key="4">
    <source>
        <dbReference type="ARBA" id="ARBA00022695"/>
    </source>
</evidence>
<dbReference type="InterPro" id="IPR002646">
    <property type="entry name" value="PolA_pol_head_dom"/>
</dbReference>
<dbReference type="InterPro" id="IPR050264">
    <property type="entry name" value="Bact_CCA-adding_enz_type3_sf"/>
</dbReference>
<evidence type="ECO:0000256" key="2">
    <source>
        <dbReference type="ARBA" id="ARBA00022679"/>
    </source>
</evidence>
<dbReference type="SUPFAM" id="SSF81891">
    <property type="entry name" value="Poly A polymerase C-terminal region-like"/>
    <property type="match status" value="1"/>
</dbReference>
<gene>
    <name evidence="12" type="primary">cca</name>
    <name evidence="12" type="ORF">SPTER_43050</name>
</gene>
<keyword evidence="7" id="KW-0460">Magnesium</keyword>
<dbReference type="GO" id="GO:0000166">
    <property type="term" value="F:nucleotide binding"/>
    <property type="evidence" value="ECO:0007669"/>
    <property type="project" value="UniProtKB-KW"/>
</dbReference>
<keyword evidence="13" id="KW-1185">Reference proteome</keyword>
<dbReference type="EC" id="2.7.7.72" evidence="12"/>
<name>A0A517DZS7_9FIRM</name>
<dbReference type="PANTHER" id="PTHR46173:SF1">
    <property type="entry name" value="CCA TRNA NUCLEOTIDYLTRANSFERASE 1, MITOCHONDRIAL"/>
    <property type="match status" value="1"/>
</dbReference>
<dbReference type="GO" id="GO:0004810">
    <property type="term" value="F:CCA tRNA nucleotidyltransferase activity"/>
    <property type="evidence" value="ECO:0007669"/>
    <property type="project" value="UniProtKB-EC"/>
</dbReference>
<dbReference type="SUPFAM" id="SSF81301">
    <property type="entry name" value="Nucleotidyltransferase"/>
    <property type="match status" value="1"/>
</dbReference>
<dbReference type="CDD" id="cd05398">
    <property type="entry name" value="NT_ClassII-CCAase"/>
    <property type="match status" value="1"/>
</dbReference>
<dbReference type="Pfam" id="PF12627">
    <property type="entry name" value="PolyA_pol_RNAbd"/>
    <property type="match status" value="1"/>
</dbReference>
<dbReference type="GO" id="GO:0008033">
    <property type="term" value="P:tRNA processing"/>
    <property type="evidence" value="ECO:0007669"/>
    <property type="project" value="UniProtKB-KW"/>
</dbReference>
<comment type="cofactor">
    <cofactor evidence="1">
        <name>Mg(2+)</name>
        <dbReference type="ChEBI" id="CHEBI:18420"/>
    </cofactor>
</comment>
<feature type="domain" description="HD" evidence="10">
    <location>
        <begin position="266"/>
        <end position="338"/>
    </location>
</feature>
<evidence type="ECO:0000313" key="12">
    <source>
        <dbReference type="EMBL" id="QDR82864.1"/>
    </source>
</evidence>
<dbReference type="Proteomes" id="UP000320776">
    <property type="component" value="Chromosome"/>
</dbReference>
<dbReference type="InterPro" id="IPR043519">
    <property type="entry name" value="NT_sf"/>
</dbReference>
<organism evidence="12 13">
    <name type="scientific">Sporomusa termitida</name>
    <dbReference type="NCBI Taxonomy" id="2377"/>
    <lineage>
        <taxon>Bacteria</taxon>
        <taxon>Bacillati</taxon>
        <taxon>Bacillota</taxon>
        <taxon>Negativicutes</taxon>
        <taxon>Selenomonadales</taxon>
        <taxon>Sporomusaceae</taxon>
        <taxon>Sporomusa</taxon>
    </lineage>
</organism>
<evidence type="ECO:0000256" key="3">
    <source>
        <dbReference type="ARBA" id="ARBA00022694"/>
    </source>
</evidence>
<dbReference type="Gene3D" id="3.30.460.10">
    <property type="entry name" value="Beta Polymerase, domain 2"/>
    <property type="match status" value="1"/>
</dbReference>